<evidence type="ECO:0000256" key="4">
    <source>
        <dbReference type="ARBA" id="ARBA00023027"/>
    </source>
</evidence>
<evidence type="ECO:0000313" key="8">
    <source>
        <dbReference type="Proteomes" id="UP001328107"/>
    </source>
</evidence>
<evidence type="ECO:0000256" key="3">
    <source>
        <dbReference type="ARBA" id="ARBA00022695"/>
    </source>
</evidence>
<keyword evidence="2" id="KW-0808">Transferase</keyword>
<feature type="non-terminal residue" evidence="7">
    <location>
        <position position="1"/>
    </location>
</feature>
<keyword evidence="1" id="KW-0328">Glycosyltransferase</keyword>
<evidence type="ECO:0000256" key="2">
    <source>
        <dbReference type="ARBA" id="ARBA00022679"/>
    </source>
</evidence>
<dbReference type="GO" id="GO:0016779">
    <property type="term" value="F:nucleotidyltransferase activity"/>
    <property type="evidence" value="ECO:0007669"/>
    <property type="project" value="UniProtKB-KW"/>
</dbReference>
<protein>
    <recommendedName>
        <fullName evidence="9">PARP</fullName>
    </recommendedName>
</protein>
<accession>A0AAN5DAN3</accession>
<keyword evidence="3" id="KW-0548">Nucleotidyltransferase</keyword>
<keyword evidence="4" id="KW-0520">NAD</keyword>
<dbReference type="PANTHER" id="PTHR21328">
    <property type="entry name" value="POLY ADP-RIBOSE POLYMERASE FAMILY, MEMBER PARP"/>
    <property type="match status" value="1"/>
</dbReference>
<evidence type="ECO:0000256" key="5">
    <source>
        <dbReference type="ARBA" id="ARBA00024347"/>
    </source>
</evidence>
<comment type="similarity">
    <text evidence="5">Belongs to the ARTD/PARP family.</text>
</comment>
<evidence type="ECO:0000256" key="6">
    <source>
        <dbReference type="SAM" id="MobiDB-lite"/>
    </source>
</evidence>
<dbReference type="EMBL" id="BTRK01000006">
    <property type="protein sequence ID" value="GMR59588.1"/>
    <property type="molecule type" value="Genomic_DNA"/>
</dbReference>
<feature type="non-terminal residue" evidence="7">
    <location>
        <position position="454"/>
    </location>
</feature>
<evidence type="ECO:0000313" key="7">
    <source>
        <dbReference type="EMBL" id="GMR59588.1"/>
    </source>
</evidence>
<sequence>QDLGMAGGNEDHDDSMDGSEQNDEYFDSTDHSDCGDLDLGDMEFYNNANEYCSIHENLKDDIRNALAAYPGSEEELGIPSVQIDETKTNCKYISAVVLTFTLKDISEHLLELWDLEDTPAIIMEMDNIHRGEFRTYEQLPRITVRKHSSEGHFIVGEQLKNFALRQCRDSFTLRTNESPTLVGSFFASLYGKVEERLSRLSEYCVTCGEILSSGGVLPSICDRDLCMYQYSELHLFDGLSVPRVSPEVLSLLLFAFSNANLSSRRRDILMPAPPIKSMADLLMEAKTKRFEKKGEAGDQLDGSGEEVMKPSSQWNYTVNNATIQRFNTQGLNTTESAAFSVLLENMPCPKEYLASVSAYHQFRKAWPQMADIVDWLVISNRSYLEMVPRPMNVDFLYTSSQYCFISDTPAKQAQFDKLVAEHGGKTRFFFHGSPLENWHSIIRSGLRNMSGTKY</sequence>
<proteinExistence type="inferred from homology"/>
<name>A0AAN5DAN3_9BILA</name>
<dbReference type="AlphaFoldDB" id="A0AAN5DAN3"/>
<evidence type="ECO:0000256" key="1">
    <source>
        <dbReference type="ARBA" id="ARBA00022676"/>
    </source>
</evidence>
<keyword evidence="8" id="KW-1185">Reference proteome</keyword>
<comment type="caution">
    <text evidence="7">The sequence shown here is derived from an EMBL/GenBank/DDBJ whole genome shotgun (WGS) entry which is preliminary data.</text>
</comment>
<feature type="compositionally biased region" description="Acidic residues" evidence="6">
    <location>
        <begin position="11"/>
        <end position="27"/>
    </location>
</feature>
<dbReference type="Gene3D" id="3.90.228.10">
    <property type="match status" value="1"/>
</dbReference>
<dbReference type="SUPFAM" id="SSF56399">
    <property type="entry name" value="ADP-ribosylation"/>
    <property type="match status" value="1"/>
</dbReference>
<dbReference type="InterPro" id="IPR051838">
    <property type="entry name" value="ARTD_PARP"/>
</dbReference>
<evidence type="ECO:0008006" key="9">
    <source>
        <dbReference type="Google" id="ProtNLM"/>
    </source>
</evidence>
<feature type="region of interest" description="Disordered" evidence="6">
    <location>
        <begin position="1"/>
        <end position="31"/>
    </location>
</feature>
<dbReference type="Proteomes" id="UP001328107">
    <property type="component" value="Unassembled WGS sequence"/>
</dbReference>
<gene>
    <name evidence="7" type="ORF">PMAYCL1PPCAC_29783</name>
</gene>
<dbReference type="GO" id="GO:0016757">
    <property type="term" value="F:glycosyltransferase activity"/>
    <property type="evidence" value="ECO:0007669"/>
    <property type="project" value="UniProtKB-KW"/>
</dbReference>
<organism evidence="7 8">
    <name type="scientific">Pristionchus mayeri</name>
    <dbReference type="NCBI Taxonomy" id="1317129"/>
    <lineage>
        <taxon>Eukaryota</taxon>
        <taxon>Metazoa</taxon>
        <taxon>Ecdysozoa</taxon>
        <taxon>Nematoda</taxon>
        <taxon>Chromadorea</taxon>
        <taxon>Rhabditida</taxon>
        <taxon>Rhabditina</taxon>
        <taxon>Diplogasteromorpha</taxon>
        <taxon>Diplogasteroidea</taxon>
        <taxon>Neodiplogasteridae</taxon>
        <taxon>Pristionchus</taxon>
    </lineage>
</organism>
<reference evidence="8" key="1">
    <citation type="submission" date="2022-10" db="EMBL/GenBank/DDBJ databases">
        <title>Genome assembly of Pristionchus species.</title>
        <authorList>
            <person name="Yoshida K."/>
            <person name="Sommer R.J."/>
        </authorList>
    </citation>
    <scope>NUCLEOTIDE SEQUENCE [LARGE SCALE GENOMIC DNA]</scope>
    <source>
        <strain evidence="8">RS5460</strain>
    </source>
</reference>